<keyword evidence="6" id="KW-0411">Iron-sulfur</keyword>
<dbReference type="SFLD" id="SFLDS00029">
    <property type="entry name" value="Radical_SAM"/>
    <property type="match status" value="1"/>
</dbReference>
<dbReference type="CDD" id="cd01335">
    <property type="entry name" value="Radical_SAM"/>
    <property type="match status" value="1"/>
</dbReference>
<dbReference type="OrthoDB" id="9782387at2"/>
<dbReference type="InterPro" id="IPR013785">
    <property type="entry name" value="Aldolase_TIM"/>
</dbReference>
<evidence type="ECO:0000259" key="7">
    <source>
        <dbReference type="Pfam" id="PF04055"/>
    </source>
</evidence>
<dbReference type="RefSeq" id="WP_096896304.1">
    <property type="nucleotide sequence ID" value="NZ_BAOS01000045.1"/>
</dbReference>
<dbReference type="InterPro" id="IPR050377">
    <property type="entry name" value="Radical_SAM_PqqE_MftC-like"/>
</dbReference>
<keyword evidence="3" id="KW-0949">S-adenosyl-L-methionine</keyword>
<evidence type="ECO:0000256" key="2">
    <source>
        <dbReference type="ARBA" id="ARBA00022485"/>
    </source>
</evidence>
<name>A0A286U446_9BACT</name>
<dbReference type="EMBL" id="BAOS01000045">
    <property type="protein sequence ID" value="GAX62909.1"/>
    <property type="molecule type" value="Genomic_DNA"/>
</dbReference>
<evidence type="ECO:0000256" key="4">
    <source>
        <dbReference type="ARBA" id="ARBA00022723"/>
    </source>
</evidence>
<accession>A0A286U446</accession>
<dbReference type="GO" id="GO:0046872">
    <property type="term" value="F:metal ion binding"/>
    <property type="evidence" value="ECO:0007669"/>
    <property type="project" value="UniProtKB-KW"/>
</dbReference>
<dbReference type="PANTHER" id="PTHR11228">
    <property type="entry name" value="RADICAL SAM DOMAIN PROTEIN"/>
    <property type="match status" value="1"/>
</dbReference>
<keyword evidence="2" id="KW-0004">4Fe-4S</keyword>
<dbReference type="GO" id="GO:0003824">
    <property type="term" value="F:catalytic activity"/>
    <property type="evidence" value="ECO:0007669"/>
    <property type="project" value="InterPro"/>
</dbReference>
<gene>
    <name evidence="9" type="ORF">SCALIN_C45_0067</name>
</gene>
<dbReference type="Proteomes" id="UP000218542">
    <property type="component" value="Unassembled WGS sequence"/>
</dbReference>
<dbReference type="Pfam" id="PF04055">
    <property type="entry name" value="Radical_SAM"/>
    <property type="match status" value="1"/>
</dbReference>
<keyword evidence="10" id="KW-1185">Reference proteome</keyword>
<dbReference type="InterPro" id="IPR007197">
    <property type="entry name" value="rSAM"/>
</dbReference>
<comment type="caution">
    <text evidence="9">The sequence shown here is derived from an EMBL/GenBank/DDBJ whole genome shotgun (WGS) entry which is preliminary data.</text>
</comment>
<feature type="domain" description="4Fe4S-binding SPASM" evidence="8">
    <location>
        <begin position="247"/>
        <end position="313"/>
    </location>
</feature>
<dbReference type="SFLD" id="SFLDG01387">
    <property type="entry name" value="BtrN-like_SPASM_domain_contain"/>
    <property type="match status" value="1"/>
</dbReference>
<keyword evidence="4" id="KW-0479">Metal-binding</keyword>
<dbReference type="PANTHER" id="PTHR11228:SF7">
    <property type="entry name" value="PQQA PEPTIDE CYCLASE"/>
    <property type="match status" value="1"/>
</dbReference>
<evidence type="ECO:0000256" key="1">
    <source>
        <dbReference type="ARBA" id="ARBA00001966"/>
    </source>
</evidence>
<evidence type="ECO:0000259" key="8">
    <source>
        <dbReference type="Pfam" id="PF13186"/>
    </source>
</evidence>
<dbReference type="InterPro" id="IPR034391">
    <property type="entry name" value="AdoMet-like_SPASM_containing"/>
</dbReference>
<dbReference type="Pfam" id="PF13186">
    <property type="entry name" value="SPASM"/>
    <property type="match status" value="1"/>
</dbReference>
<dbReference type="GO" id="GO:0051536">
    <property type="term" value="F:iron-sulfur cluster binding"/>
    <property type="evidence" value="ECO:0007669"/>
    <property type="project" value="UniProtKB-KW"/>
</dbReference>
<evidence type="ECO:0000313" key="10">
    <source>
        <dbReference type="Proteomes" id="UP000218542"/>
    </source>
</evidence>
<dbReference type="InterPro" id="IPR058240">
    <property type="entry name" value="rSAM_sf"/>
</dbReference>
<evidence type="ECO:0000313" key="9">
    <source>
        <dbReference type="EMBL" id="GAX62909.1"/>
    </source>
</evidence>
<evidence type="ECO:0000256" key="6">
    <source>
        <dbReference type="ARBA" id="ARBA00023014"/>
    </source>
</evidence>
<keyword evidence="5" id="KW-0408">Iron</keyword>
<dbReference type="InterPro" id="IPR023885">
    <property type="entry name" value="4Fe4S-binding_SPASM_dom"/>
</dbReference>
<reference evidence="10" key="1">
    <citation type="journal article" date="2017" name="Environ. Microbiol. Rep.">
        <title>Genetic Diversity of Marine Anaerobic Ammonium-Oxidizing Bacteria as Revealed by Genomic and Proteomic Analyses of 'Candidatus Scalindua japonica'.</title>
        <authorList>
            <person name="Oshiki M."/>
            <person name="Mizuto K."/>
            <person name="Kimura Z."/>
            <person name="Kindaichi T."/>
            <person name="Satoh H."/>
            <person name="Okabe S."/>
        </authorList>
    </citation>
    <scope>NUCLEOTIDE SEQUENCE [LARGE SCALE GENOMIC DNA]</scope>
    <source>
        <strain evidence="10">husup-a2</strain>
    </source>
</reference>
<sequence length="334" mass="39076">MGRGPTEEYYKVLNEDYVEGTLTCLKPSTIKRVVNVDFPNILNIEPTNKCNLACVYCPRERADKGIGIMDWDMYTRIIDEASEYEKLIILNLHKDGESFLHPRFIDMIRYAKKRDMAKTIHMNTNAICWTDRMIDELLDSGIDDITVSIDAARPETFHKHKAADCLERVERQVRSFFDKREKMRLDRPFVRVKIMEFDEISKDEIREFFKKWNGIADEVQVTGIHSWSGEIGGVAVTDEASPVRYPCVIMWYALVINWNGESTVCSVDWNTEIKIGDAKNQSIHEIWNSRELKDARKSQIDKCYDKYHVCKDCVVWVSIGDLTEWLTERKEFYL</sequence>
<feature type="domain" description="Radical SAM core" evidence="7">
    <location>
        <begin position="44"/>
        <end position="173"/>
    </location>
</feature>
<dbReference type="SFLD" id="SFLDG01067">
    <property type="entry name" value="SPASM/twitch_domain_containing"/>
    <property type="match status" value="1"/>
</dbReference>
<comment type="cofactor">
    <cofactor evidence="1">
        <name>[4Fe-4S] cluster</name>
        <dbReference type="ChEBI" id="CHEBI:49883"/>
    </cofactor>
</comment>
<organism evidence="9 10">
    <name type="scientific">Candidatus Scalindua japonica</name>
    <dbReference type="NCBI Taxonomy" id="1284222"/>
    <lineage>
        <taxon>Bacteria</taxon>
        <taxon>Pseudomonadati</taxon>
        <taxon>Planctomycetota</taxon>
        <taxon>Candidatus Brocadiia</taxon>
        <taxon>Candidatus Brocadiales</taxon>
        <taxon>Candidatus Scalinduaceae</taxon>
        <taxon>Candidatus Scalindua</taxon>
    </lineage>
</organism>
<evidence type="ECO:0000256" key="3">
    <source>
        <dbReference type="ARBA" id="ARBA00022691"/>
    </source>
</evidence>
<dbReference type="Gene3D" id="3.20.20.70">
    <property type="entry name" value="Aldolase class I"/>
    <property type="match status" value="1"/>
</dbReference>
<protein>
    <submittedName>
        <fullName evidence="9">Molybdopterin cofactor synthesis protein MoaA</fullName>
    </submittedName>
</protein>
<proteinExistence type="predicted"/>
<evidence type="ECO:0000256" key="5">
    <source>
        <dbReference type="ARBA" id="ARBA00023004"/>
    </source>
</evidence>
<dbReference type="SUPFAM" id="SSF102114">
    <property type="entry name" value="Radical SAM enzymes"/>
    <property type="match status" value="1"/>
</dbReference>
<dbReference type="AlphaFoldDB" id="A0A286U446"/>